<dbReference type="Proteomes" id="UP001201985">
    <property type="component" value="Unassembled WGS sequence"/>
</dbReference>
<evidence type="ECO:0000256" key="2">
    <source>
        <dbReference type="ARBA" id="ARBA00022989"/>
    </source>
</evidence>
<organism evidence="6 7">
    <name type="scientific">Teichococcus vastitatis</name>
    <dbReference type="NCBI Taxonomy" id="2307076"/>
    <lineage>
        <taxon>Bacteria</taxon>
        <taxon>Pseudomonadati</taxon>
        <taxon>Pseudomonadota</taxon>
        <taxon>Alphaproteobacteria</taxon>
        <taxon>Acetobacterales</taxon>
        <taxon>Roseomonadaceae</taxon>
        <taxon>Roseomonas</taxon>
    </lineage>
</organism>
<dbReference type="InterPro" id="IPR036259">
    <property type="entry name" value="MFS_trans_sf"/>
</dbReference>
<evidence type="ECO:0000256" key="1">
    <source>
        <dbReference type="ARBA" id="ARBA00022692"/>
    </source>
</evidence>
<keyword evidence="2 4" id="KW-1133">Transmembrane helix</keyword>
<dbReference type="Pfam" id="PF07690">
    <property type="entry name" value="MFS_1"/>
    <property type="match status" value="1"/>
</dbReference>
<feature type="transmembrane region" description="Helical" evidence="4">
    <location>
        <begin position="163"/>
        <end position="185"/>
    </location>
</feature>
<dbReference type="InterPro" id="IPR020846">
    <property type="entry name" value="MFS_dom"/>
</dbReference>
<accession>A0ABS9W0I4</accession>
<dbReference type="InterPro" id="IPR011701">
    <property type="entry name" value="MFS"/>
</dbReference>
<proteinExistence type="predicted"/>
<feature type="transmembrane region" description="Helical" evidence="4">
    <location>
        <begin position="343"/>
        <end position="361"/>
    </location>
</feature>
<evidence type="ECO:0000313" key="6">
    <source>
        <dbReference type="EMBL" id="MCI0752528.1"/>
    </source>
</evidence>
<dbReference type="PANTHER" id="PTHR42910">
    <property type="entry name" value="TRANSPORTER SCO4007-RELATED"/>
    <property type="match status" value="1"/>
</dbReference>
<feature type="domain" description="Major facilitator superfamily (MFS) profile" evidence="5">
    <location>
        <begin position="12"/>
        <end position="391"/>
    </location>
</feature>
<protein>
    <submittedName>
        <fullName evidence="6">MFS transporter</fullName>
    </submittedName>
</protein>
<gene>
    <name evidence="6" type="ORF">MON41_01955</name>
</gene>
<keyword evidence="7" id="KW-1185">Reference proteome</keyword>
<feature type="transmembrane region" description="Helical" evidence="4">
    <location>
        <begin position="302"/>
        <end position="323"/>
    </location>
</feature>
<dbReference type="PROSITE" id="PS50850">
    <property type="entry name" value="MFS"/>
    <property type="match status" value="1"/>
</dbReference>
<feature type="transmembrane region" description="Helical" evidence="4">
    <location>
        <begin position="248"/>
        <end position="266"/>
    </location>
</feature>
<name>A0ABS9W0I4_9PROT</name>
<feature type="transmembrane region" description="Helical" evidence="4">
    <location>
        <begin position="135"/>
        <end position="157"/>
    </location>
</feature>
<keyword evidence="3 4" id="KW-0472">Membrane</keyword>
<feature type="transmembrane region" description="Helical" evidence="4">
    <location>
        <begin position="217"/>
        <end position="236"/>
    </location>
</feature>
<feature type="transmembrane region" description="Helical" evidence="4">
    <location>
        <begin position="102"/>
        <end position="123"/>
    </location>
</feature>
<dbReference type="RefSeq" id="WP_120006510.1">
    <property type="nucleotide sequence ID" value="NZ_JALBUU010000004.1"/>
</dbReference>
<feature type="transmembrane region" description="Helical" evidence="4">
    <location>
        <begin position="50"/>
        <end position="70"/>
    </location>
</feature>
<evidence type="ECO:0000259" key="5">
    <source>
        <dbReference type="PROSITE" id="PS50850"/>
    </source>
</evidence>
<dbReference type="PANTHER" id="PTHR42910:SF1">
    <property type="entry name" value="MAJOR FACILITATOR SUPERFAMILY (MFS) PROFILE DOMAIN-CONTAINING PROTEIN"/>
    <property type="match status" value="1"/>
</dbReference>
<reference evidence="6 7" key="1">
    <citation type="submission" date="2022-03" db="EMBL/GenBank/DDBJ databases">
        <title>Complete genome analysis of Roseomonas KG 17.1 : a prolific producer of plant growth promoters.</title>
        <authorList>
            <person name="Saadouli I."/>
            <person name="Najjari A."/>
            <person name="Mosbah A."/>
            <person name="Ouzari H.I."/>
        </authorList>
    </citation>
    <scope>NUCLEOTIDE SEQUENCE [LARGE SCALE GENOMIC DNA]</scope>
    <source>
        <strain evidence="6 7">KG17-1</strain>
    </source>
</reference>
<sequence>MIDSPAAVPHWLTLLLAAACGLIVANIYYAQPLIGPISAELGLSPGAAGLIVTMTQIGYGIGLLLVVPLADLIENRLLVLCVTALAGLGVVLAALSGSALPFLLASLMIGLGSVAVQILVPYAAHMAPEAMRGRVVGNVMSGLMLGIMLARPVASFVTGLSSWHAVFVLSAALMLALGVVLRLALPVRRPHSGMGYGALLHSMGRLAVTLPPLRRRALYHAGLFGAFSLFWTAVPLRLAGEFHLSQTGIALFALAGVAGVISAPIAGRVADRGWVRPATAAALLLGMASFLLTLPAPAGSTLALVLLVLAGIALDFAVSANVVLGQRVIFGLGAELRGRLNGLYMATFFLGGAVGSALGGWSFAAGGWFLTAMCGLALPALSLAYFATERR</sequence>
<dbReference type="Gene3D" id="1.20.1250.20">
    <property type="entry name" value="MFS general substrate transporter like domains"/>
    <property type="match status" value="2"/>
</dbReference>
<dbReference type="EMBL" id="JALBUU010000004">
    <property type="protein sequence ID" value="MCI0752528.1"/>
    <property type="molecule type" value="Genomic_DNA"/>
</dbReference>
<dbReference type="CDD" id="cd17324">
    <property type="entry name" value="MFS_NepI_like"/>
    <property type="match status" value="1"/>
</dbReference>
<comment type="caution">
    <text evidence="6">The sequence shown here is derived from an EMBL/GenBank/DDBJ whole genome shotgun (WGS) entry which is preliminary data.</text>
</comment>
<feature type="transmembrane region" description="Helical" evidence="4">
    <location>
        <begin position="367"/>
        <end position="387"/>
    </location>
</feature>
<feature type="transmembrane region" description="Helical" evidence="4">
    <location>
        <begin position="12"/>
        <end position="30"/>
    </location>
</feature>
<dbReference type="SUPFAM" id="SSF103473">
    <property type="entry name" value="MFS general substrate transporter"/>
    <property type="match status" value="1"/>
</dbReference>
<feature type="transmembrane region" description="Helical" evidence="4">
    <location>
        <begin position="77"/>
        <end position="96"/>
    </location>
</feature>
<keyword evidence="1 4" id="KW-0812">Transmembrane</keyword>
<evidence type="ECO:0000256" key="3">
    <source>
        <dbReference type="ARBA" id="ARBA00023136"/>
    </source>
</evidence>
<evidence type="ECO:0000256" key="4">
    <source>
        <dbReference type="SAM" id="Phobius"/>
    </source>
</evidence>
<feature type="transmembrane region" description="Helical" evidence="4">
    <location>
        <begin position="278"/>
        <end position="296"/>
    </location>
</feature>
<evidence type="ECO:0000313" key="7">
    <source>
        <dbReference type="Proteomes" id="UP001201985"/>
    </source>
</evidence>